<name>A0A1G7TJW1_9PROT</name>
<organism evidence="11 12">
    <name type="scientific">Roseospirillum parvum</name>
    <dbReference type="NCBI Taxonomy" id="83401"/>
    <lineage>
        <taxon>Bacteria</taxon>
        <taxon>Pseudomonadati</taxon>
        <taxon>Pseudomonadota</taxon>
        <taxon>Alphaproteobacteria</taxon>
        <taxon>Rhodospirillales</taxon>
        <taxon>Rhodospirillaceae</taxon>
        <taxon>Roseospirillum</taxon>
    </lineage>
</organism>
<feature type="region of interest" description="Disordered" evidence="9">
    <location>
        <begin position="440"/>
        <end position="468"/>
    </location>
</feature>
<dbReference type="GO" id="GO:1990281">
    <property type="term" value="C:efflux pump complex"/>
    <property type="evidence" value="ECO:0007669"/>
    <property type="project" value="TreeGrafter"/>
</dbReference>
<keyword evidence="4" id="KW-1134">Transmembrane beta strand</keyword>
<dbReference type="InterPro" id="IPR003423">
    <property type="entry name" value="OMP_efflux"/>
</dbReference>
<gene>
    <name evidence="11" type="ORF">SAMN05421742_10119</name>
</gene>
<dbReference type="Proteomes" id="UP000217076">
    <property type="component" value="Unassembled WGS sequence"/>
</dbReference>
<dbReference type="InterPro" id="IPR051906">
    <property type="entry name" value="TolC-like"/>
</dbReference>
<comment type="subcellular location">
    <subcellularLocation>
        <location evidence="1">Cell outer membrane</location>
    </subcellularLocation>
</comment>
<dbReference type="SUPFAM" id="SSF56954">
    <property type="entry name" value="Outer membrane efflux proteins (OEP)"/>
    <property type="match status" value="1"/>
</dbReference>
<evidence type="ECO:0000256" key="9">
    <source>
        <dbReference type="SAM" id="MobiDB-lite"/>
    </source>
</evidence>
<accession>A0A1G7TJW1</accession>
<keyword evidence="12" id="KW-1185">Reference proteome</keyword>
<dbReference type="STRING" id="83401.SAMN05421742_10119"/>
<feature type="chain" id="PRO_5011529040" evidence="10">
    <location>
        <begin position="31"/>
        <end position="468"/>
    </location>
</feature>
<protein>
    <submittedName>
        <fullName evidence="11">Outer membrane protein, adhesin transport system</fullName>
    </submittedName>
</protein>
<feature type="coiled-coil region" evidence="8">
    <location>
        <begin position="155"/>
        <end position="213"/>
    </location>
</feature>
<evidence type="ECO:0000256" key="2">
    <source>
        <dbReference type="ARBA" id="ARBA00007613"/>
    </source>
</evidence>
<evidence type="ECO:0000256" key="4">
    <source>
        <dbReference type="ARBA" id="ARBA00022452"/>
    </source>
</evidence>
<dbReference type="GO" id="GO:0015288">
    <property type="term" value="F:porin activity"/>
    <property type="evidence" value="ECO:0007669"/>
    <property type="project" value="TreeGrafter"/>
</dbReference>
<dbReference type="GO" id="GO:0009279">
    <property type="term" value="C:cell outer membrane"/>
    <property type="evidence" value="ECO:0007669"/>
    <property type="project" value="UniProtKB-SubCell"/>
</dbReference>
<dbReference type="AlphaFoldDB" id="A0A1G7TJW1"/>
<evidence type="ECO:0000256" key="5">
    <source>
        <dbReference type="ARBA" id="ARBA00022692"/>
    </source>
</evidence>
<evidence type="ECO:0000256" key="8">
    <source>
        <dbReference type="SAM" id="Coils"/>
    </source>
</evidence>
<keyword evidence="10" id="KW-0732">Signal</keyword>
<keyword evidence="5" id="KW-0812">Transmembrane</keyword>
<dbReference type="NCBIfam" id="TIGR01844">
    <property type="entry name" value="type_I_sec_TolC"/>
    <property type="match status" value="1"/>
</dbReference>
<keyword evidence="7" id="KW-0998">Cell outer membrane</keyword>
<dbReference type="PANTHER" id="PTHR30026">
    <property type="entry name" value="OUTER MEMBRANE PROTEIN TOLC"/>
    <property type="match status" value="1"/>
</dbReference>
<dbReference type="Pfam" id="PF02321">
    <property type="entry name" value="OEP"/>
    <property type="match status" value="2"/>
</dbReference>
<sequence length="468" mass="51328">MRLWKTSASLAVIAGLTGGLMMTAGTPASAMSLEEAAQLAVATNPQMMAAQENRRAQEYELKQGRGLYWPSLDLSAGMGWEWTDNTTLNRQNLKRKEFQASLSQLLFDGFAREAKIEQRAARLDAAALRVQERADFLALDATEVYLDVLRNQDLVELAQDNVAVHEQTLDQVQERVDAGQTGVGDAQQALSRLAAARDALIEAERDLNDAKARFIRVVGAEPEELVAAPDLADQLPDSVGEAVSTAVKDSPTVAASAAELDEAIAVHREAAGNYYPTFTLDAQTTRNHNIDGVHGKNHDISVMLNMTWNVFRGFIDTNRRTELAHRIGEARAVTMDQERAAAEETRVSWNAFEMALRRVEALNEQVISNSQVVQTYRQEFDIGQRDLLDLLDGENELFLSRTNLISSEYVAQFAAFRVLATTGQLAEIMNLDIPAEGATGARQDAGVTPNYQPGEAVSADAEMEMSTN</sequence>
<dbReference type="InterPro" id="IPR010130">
    <property type="entry name" value="T1SS_OMP_TolC"/>
</dbReference>
<reference evidence="12" key="1">
    <citation type="submission" date="2016-10" db="EMBL/GenBank/DDBJ databases">
        <authorList>
            <person name="Varghese N."/>
            <person name="Submissions S."/>
        </authorList>
    </citation>
    <scope>NUCLEOTIDE SEQUENCE [LARGE SCALE GENOMIC DNA]</scope>
    <source>
        <strain evidence="12">930I</strain>
    </source>
</reference>
<feature type="signal peptide" evidence="10">
    <location>
        <begin position="1"/>
        <end position="30"/>
    </location>
</feature>
<keyword evidence="8" id="KW-0175">Coiled coil</keyword>
<evidence type="ECO:0000256" key="10">
    <source>
        <dbReference type="SAM" id="SignalP"/>
    </source>
</evidence>
<dbReference type="EMBL" id="FNCV01000001">
    <property type="protein sequence ID" value="SDG35565.1"/>
    <property type="molecule type" value="Genomic_DNA"/>
</dbReference>
<keyword evidence="6" id="KW-0472">Membrane</keyword>
<dbReference type="PANTHER" id="PTHR30026:SF22">
    <property type="entry name" value="OUTER MEMBRANE EFFLUX PROTEIN"/>
    <property type="match status" value="1"/>
</dbReference>
<evidence type="ECO:0000313" key="12">
    <source>
        <dbReference type="Proteomes" id="UP000217076"/>
    </source>
</evidence>
<dbReference type="RefSeq" id="WP_092613901.1">
    <property type="nucleotide sequence ID" value="NZ_FNCV01000001.1"/>
</dbReference>
<dbReference type="Gene3D" id="1.20.1600.10">
    <property type="entry name" value="Outer membrane efflux proteins (OEP)"/>
    <property type="match status" value="1"/>
</dbReference>
<comment type="similarity">
    <text evidence="2">Belongs to the outer membrane factor (OMF) (TC 1.B.17) family.</text>
</comment>
<evidence type="ECO:0000256" key="3">
    <source>
        <dbReference type="ARBA" id="ARBA00022448"/>
    </source>
</evidence>
<dbReference type="GO" id="GO:0015562">
    <property type="term" value="F:efflux transmembrane transporter activity"/>
    <property type="evidence" value="ECO:0007669"/>
    <property type="project" value="InterPro"/>
</dbReference>
<evidence type="ECO:0000256" key="7">
    <source>
        <dbReference type="ARBA" id="ARBA00023237"/>
    </source>
</evidence>
<dbReference type="OrthoDB" id="9814637at2"/>
<evidence type="ECO:0000313" key="11">
    <source>
        <dbReference type="EMBL" id="SDG35565.1"/>
    </source>
</evidence>
<evidence type="ECO:0000256" key="1">
    <source>
        <dbReference type="ARBA" id="ARBA00004442"/>
    </source>
</evidence>
<proteinExistence type="inferred from homology"/>
<keyword evidence="3" id="KW-0813">Transport</keyword>
<evidence type="ECO:0000256" key="6">
    <source>
        <dbReference type="ARBA" id="ARBA00023136"/>
    </source>
</evidence>